<feature type="compositionally biased region" description="Low complexity" evidence="2">
    <location>
        <begin position="440"/>
        <end position="450"/>
    </location>
</feature>
<proteinExistence type="predicted"/>
<evidence type="ECO:0000256" key="2">
    <source>
        <dbReference type="SAM" id="MobiDB-lite"/>
    </source>
</evidence>
<feature type="region of interest" description="Disordered" evidence="2">
    <location>
        <begin position="532"/>
        <end position="556"/>
    </location>
</feature>
<dbReference type="Proteomes" id="UP000777438">
    <property type="component" value="Unassembled WGS sequence"/>
</dbReference>
<feature type="region of interest" description="Disordered" evidence="2">
    <location>
        <begin position="839"/>
        <end position="859"/>
    </location>
</feature>
<feature type="region of interest" description="Disordered" evidence="2">
    <location>
        <begin position="137"/>
        <end position="165"/>
    </location>
</feature>
<dbReference type="PROSITE" id="PS51072">
    <property type="entry name" value="MHD"/>
    <property type="match status" value="1"/>
</dbReference>
<dbReference type="GO" id="GO:0032153">
    <property type="term" value="C:cell division site"/>
    <property type="evidence" value="ECO:0007669"/>
    <property type="project" value="TreeGrafter"/>
</dbReference>
<dbReference type="InterPro" id="IPR018808">
    <property type="entry name" value="Muniscin_C"/>
</dbReference>
<dbReference type="GO" id="GO:0006897">
    <property type="term" value="P:endocytosis"/>
    <property type="evidence" value="ECO:0007669"/>
    <property type="project" value="UniProtKB-KW"/>
</dbReference>
<feature type="domain" description="MHD" evidence="3">
    <location>
        <begin position="605"/>
        <end position="879"/>
    </location>
</feature>
<dbReference type="SUPFAM" id="SSF103657">
    <property type="entry name" value="BAR/IMD domain-like"/>
    <property type="match status" value="1"/>
</dbReference>
<feature type="compositionally biased region" description="Pro residues" evidence="2">
    <location>
        <begin position="430"/>
        <end position="439"/>
    </location>
</feature>
<dbReference type="Pfam" id="PF10291">
    <property type="entry name" value="muHD"/>
    <property type="match status" value="1"/>
</dbReference>
<dbReference type="FunFam" id="1.20.1270.60:FF:000102">
    <property type="entry name" value="WGS project CABT00000000 data, contig 2.23"/>
    <property type="match status" value="1"/>
</dbReference>
<accession>A0A9P8WB82</accession>
<evidence type="ECO:0000313" key="4">
    <source>
        <dbReference type="EMBL" id="KAH6894596.1"/>
    </source>
</evidence>
<keyword evidence="1" id="KW-0254">Endocytosis</keyword>
<sequence length="879" mass="95175">MSTMEDAARTEYPAMLANVNPGQAVHILTDRVKRINRINAEIADWLQERRRVEEQYVQGLRKLTQFRTPNAQSEMGIFQAPWNRIIDSIESIAHSHHVLADRIEKDIEHPLRNFHQRGDAQNMNTLSSSLSVMARELEDAQERSEKLSKKGGRANTQKVDAASSKLESASQQWEAQAPFIFESLQALDESRVNHLRDLLTQYQTHESDQAQRTQDNAMQTLALLLEIDTEREIHSFVNKATAGKTRLPTRTSTRQSSIAGTTSSAPAPPSTGGSASIPPPSVQTPVPMEDDASEHNSVPPEPKPESKLRRLGTMFGGRRRQSMHAGFGQLSPQKAPTFGRLGTSHSQHSRGGVSPKPSATNLQEHNRLDSLAETPDMPKPTEMETFPPNSSASHDNINGVTLHDAPMELGAAPTSSETVNGNHEPDVSDVPPPPGPPPSHSQDSQPAAPAVKDSEGFTVPPPMNDPISEAQREAAAEEAEQHFKLNIQQTPVEDEDPEAKKAALSSVANSLKIGPATRRTSTIRGRRDARHTVYIPPPNLPESITESSIGGLSASPSLPTSLSKSSAVAALASEASIAATSDTQSVRSGNSLGSLVHAKHPEMTGPGLHSSVIETVSAVFEDGNIKSASVAGEVAFVNNPSDTGEIKEHETIRINNFSALEWFGPNRIFVQNSSPDQQDQFSLDVSHLTKTATAFSYRVSAEGSETPSLGQHAPLQLVPAWKPQGEKLGLLLKYQLNPASKLTAPVTLHDVVFVVTYDGRATGAQTKPSGTHLKDKHIVFWRVGDVTLTDVPQKIVCRILGADGVAPNPGHIEARWEYVASGDEVVGSGISISKLEDGKGKVKELSDEDPFADDNPPQEAQWVDVPIARKLVSGKYEGR</sequence>
<feature type="region of interest" description="Disordered" evidence="2">
    <location>
        <begin position="239"/>
        <end position="309"/>
    </location>
</feature>
<comment type="caution">
    <text evidence="4">The sequence shown here is derived from an EMBL/GenBank/DDBJ whole genome shotgun (WGS) entry which is preliminary data.</text>
</comment>
<feature type="compositionally biased region" description="Low complexity" evidence="2">
    <location>
        <begin position="256"/>
        <end position="276"/>
    </location>
</feature>
<dbReference type="PANTHER" id="PTHR23065:SF54">
    <property type="entry name" value="SUPPRESSOR OF YEAST PROFILIN DELETION"/>
    <property type="match status" value="1"/>
</dbReference>
<feature type="compositionally biased region" description="Basic and acidic residues" evidence="2">
    <location>
        <begin position="137"/>
        <end position="148"/>
    </location>
</feature>
<dbReference type="GO" id="GO:0005886">
    <property type="term" value="C:plasma membrane"/>
    <property type="evidence" value="ECO:0007669"/>
    <property type="project" value="TreeGrafter"/>
</dbReference>
<dbReference type="SMART" id="SM00055">
    <property type="entry name" value="FCH"/>
    <property type="match status" value="1"/>
</dbReference>
<dbReference type="InterPro" id="IPR001060">
    <property type="entry name" value="FCH_dom"/>
</dbReference>
<gene>
    <name evidence="4" type="ORF">B0T10DRAFT_257731</name>
</gene>
<organism evidence="4 5">
    <name type="scientific">Thelonectria olida</name>
    <dbReference type="NCBI Taxonomy" id="1576542"/>
    <lineage>
        <taxon>Eukaryota</taxon>
        <taxon>Fungi</taxon>
        <taxon>Dikarya</taxon>
        <taxon>Ascomycota</taxon>
        <taxon>Pezizomycotina</taxon>
        <taxon>Sordariomycetes</taxon>
        <taxon>Hypocreomycetidae</taxon>
        <taxon>Hypocreales</taxon>
        <taxon>Nectriaceae</taxon>
        <taxon>Thelonectria</taxon>
    </lineage>
</organism>
<evidence type="ECO:0000313" key="5">
    <source>
        <dbReference type="Proteomes" id="UP000777438"/>
    </source>
</evidence>
<dbReference type="OrthoDB" id="331602at2759"/>
<dbReference type="GO" id="GO:0032185">
    <property type="term" value="P:septin cytoskeleton organization"/>
    <property type="evidence" value="ECO:0007669"/>
    <property type="project" value="TreeGrafter"/>
</dbReference>
<dbReference type="AlphaFoldDB" id="A0A9P8WB82"/>
<evidence type="ECO:0000259" key="3">
    <source>
        <dbReference type="PROSITE" id="PS51072"/>
    </source>
</evidence>
<dbReference type="Gene3D" id="1.20.1270.60">
    <property type="entry name" value="Arfaptin homology (AH) domain/BAR domain"/>
    <property type="match status" value="1"/>
</dbReference>
<protein>
    <submittedName>
        <fullName evidence="4">Muniscin C-terminal mu homology domain-containing protein</fullName>
    </submittedName>
</protein>
<feature type="compositionally biased region" description="Polar residues" evidence="2">
    <location>
        <begin position="387"/>
        <end position="399"/>
    </location>
</feature>
<dbReference type="GO" id="GO:0030139">
    <property type="term" value="C:endocytic vesicle"/>
    <property type="evidence" value="ECO:0007669"/>
    <property type="project" value="TreeGrafter"/>
</dbReference>
<dbReference type="PANTHER" id="PTHR23065">
    <property type="entry name" value="PROLINE-SERINE-THREONINE PHOSPHATASE INTERACTING PROTEIN 1"/>
    <property type="match status" value="1"/>
</dbReference>
<name>A0A9P8WB82_9HYPO</name>
<feature type="compositionally biased region" description="Basic and acidic residues" evidence="2">
    <location>
        <begin position="470"/>
        <end position="480"/>
    </location>
</feature>
<feature type="region of interest" description="Disordered" evidence="2">
    <location>
        <begin position="325"/>
        <end position="480"/>
    </location>
</feature>
<dbReference type="Pfam" id="PF00611">
    <property type="entry name" value="FCH"/>
    <property type="match status" value="1"/>
</dbReference>
<evidence type="ECO:0000256" key="1">
    <source>
        <dbReference type="ARBA" id="ARBA00022583"/>
    </source>
</evidence>
<keyword evidence="5" id="KW-1185">Reference proteome</keyword>
<dbReference type="CDD" id="cd07650">
    <property type="entry name" value="F-BAR_Syp1p_like"/>
    <property type="match status" value="1"/>
</dbReference>
<dbReference type="InterPro" id="IPR027267">
    <property type="entry name" value="AH/BAR_dom_sf"/>
</dbReference>
<dbReference type="EMBL" id="JAGPYM010000005">
    <property type="protein sequence ID" value="KAH6894596.1"/>
    <property type="molecule type" value="Genomic_DNA"/>
</dbReference>
<reference evidence="4 5" key="1">
    <citation type="journal article" date="2021" name="Nat. Commun.">
        <title>Genetic determinants of endophytism in the Arabidopsis root mycobiome.</title>
        <authorList>
            <person name="Mesny F."/>
            <person name="Miyauchi S."/>
            <person name="Thiergart T."/>
            <person name="Pickel B."/>
            <person name="Atanasova L."/>
            <person name="Karlsson M."/>
            <person name="Huettel B."/>
            <person name="Barry K.W."/>
            <person name="Haridas S."/>
            <person name="Chen C."/>
            <person name="Bauer D."/>
            <person name="Andreopoulos W."/>
            <person name="Pangilinan J."/>
            <person name="LaButti K."/>
            <person name="Riley R."/>
            <person name="Lipzen A."/>
            <person name="Clum A."/>
            <person name="Drula E."/>
            <person name="Henrissat B."/>
            <person name="Kohler A."/>
            <person name="Grigoriev I.V."/>
            <person name="Martin F.M."/>
            <person name="Hacquard S."/>
        </authorList>
    </citation>
    <scope>NUCLEOTIDE SEQUENCE [LARGE SCALE GENOMIC DNA]</scope>
    <source>
        <strain evidence="4 5">MPI-CAGE-CH-0241</strain>
    </source>
</reference>
<dbReference type="InterPro" id="IPR028565">
    <property type="entry name" value="MHD"/>
</dbReference>